<feature type="non-terminal residue" evidence="1">
    <location>
        <position position="1"/>
    </location>
</feature>
<gene>
    <name evidence="1" type="ORF">FN846DRAFT_754566</name>
</gene>
<evidence type="ECO:0000313" key="1">
    <source>
        <dbReference type="EMBL" id="KAA8892797.1"/>
    </source>
</evidence>
<accession>A0A5J5ECH4</accession>
<feature type="non-terminal residue" evidence="1">
    <location>
        <position position="66"/>
    </location>
</feature>
<dbReference type="EMBL" id="VXIS01000586">
    <property type="protein sequence ID" value="KAA8892797.1"/>
    <property type="molecule type" value="Genomic_DNA"/>
</dbReference>
<evidence type="ECO:0008006" key="3">
    <source>
        <dbReference type="Google" id="ProtNLM"/>
    </source>
</evidence>
<dbReference type="InParanoid" id="A0A5J5ECH4"/>
<keyword evidence="2" id="KW-1185">Reference proteome</keyword>
<evidence type="ECO:0000313" key="2">
    <source>
        <dbReference type="Proteomes" id="UP000326924"/>
    </source>
</evidence>
<reference evidence="1 2" key="1">
    <citation type="submission" date="2019-09" db="EMBL/GenBank/DDBJ databases">
        <title>Draft genome of the ectomycorrhizal ascomycete Sphaerosporella brunnea.</title>
        <authorList>
            <consortium name="DOE Joint Genome Institute"/>
            <person name="Benucci G.M."/>
            <person name="Marozzi G."/>
            <person name="Antonielli L."/>
            <person name="Sanchez S."/>
            <person name="Marco P."/>
            <person name="Wang X."/>
            <person name="Falini L.B."/>
            <person name="Barry K."/>
            <person name="Haridas S."/>
            <person name="Lipzen A."/>
            <person name="Labutti K."/>
            <person name="Grigoriev I.V."/>
            <person name="Murat C."/>
            <person name="Martin F."/>
            <person name="Albertini E."/>
            <person name="Donnini D."/>
            <person name="Bonito G."/>
        </authorList>
    </citation>
    <scope>NUCLEOTIDE SEQUENCE [LARGE SCALE GENOMIC DNA]</scope>
    <source>
        <strain evidence="1 2">Sb_GMNB300</strain>
    </source>
</reference>
<dbReference type="AlphaFoldDB" id="A0A5J5ECH4"/>
<dbReference type="InterPro" id="IPR036397">
    <property type="entry name" value="RNaseH_sf"/>
</dbReference>
<dbReference type="OrthoDB" id="5386133at2759"/>
<sequence length="66" mass="7458">VLPALTIDGYISAEVVEGAFTRDTFQRFILREVVPHMTAYPGKNSILVMDNCQIHKSHFLVGLLRQ</sequence>
<organism evidence="1 2">
    <name type="scientific">Sphaerosporella brunnea</name>
    <dbReference type="NCBI Taxonomy" id="1250544"/>
    <lineage>
        <taxon>Eukaryota</taxon>
        <taxon>Fungi</taxon>
        <taxon>Dikarya</taxon>
        <taxon>Ascomycota</taxon>
        <taxon>Pezizomycotina</taxon>
        <taxon>Pezizomycetes</taxon>
        <taxon>Pezizales</taxon>
        <taxon>Pyronemataceae</taxon>
        <taxon>Sphaerosporella</taxon>
    </lineage>
</organism>
<name>A0A5J5ECH4_9PEZI</name>
<dbReference type="Gene3D" id="3.30.420.10">
    <property type="entry name" value="Ribonuclease H-like superfamily/Ribonuclease H"/>
    <property type="match status" value="1"/>
</dbReference>
<dbReference type="Proteomes" id="UP000326924">
    <property type="component" value="Unassembled WGS sequence"/>
</dbReference>
<comment type="caution">
    <text evidence="1">The sequence shown here is derived from an EMBL/GenBank/DDBJ whole genome shotgun (WGS) entry which is preliminary data.</text>
</comment>
<proteinExistence type="predicted"/>
<dbReference type="GO" id="GO:0003676">
    <property type="term" value="F:nucleic acid binding"/>
    <property type="evidence" value="ECO:0007669"/>
    <property type="project" value="InterPro"/>
</dbReference>
<protein>
    <recommendedName>
        <fullName evidence="3">Tc1-like transposase DDE domain-containing protein</fullName>
    </recommendedName>
</protein>